<dbReference type="GO" id="GO:0003341">
    <property type="term" value="P:cilium movement"/>
    <property type="evidence" value="ECO:0007669"/>
    <property type="project" value="TreeGrafter"/>
</dbReference>
<name>A0A812Y9E3_SYMPI</name>
<sequence length="1416" mass="156938">MKKSISFTYRPTESMDADVSVPVQVATITPEGDVQDWDDTHMQEAEDETASPVPEPAHAAVDGSAREMPLRILAAADQMAYECGTERIHFSCSDVHSSELELKLTQEVSNPAKIALPFNWRILPANGTISAGSSQEFQIRFAPKEVDDFAGLLDSRMPIQEPLRIRLQASALRPWCHFEVPMSDYRSRRQAETPLDPKYQVIEFESLGTKVRNTKRFYVLNPTSDTYEFHWMPEETEKKETEDPFRCLTKRGTILPGKKFEMLFEYLPADTEVHESRWLFSVPGKQASQAFVLVGTVKEPRMGLDRPCIKFNRLLLGGKAIEKVCIVNKEHLPFSFAFDRKSYETDGPAAISLSPDSGVVGPGASFPIEVKFSPNEERFFNYNVVCNIKRKEKPLLLNIKGEGYKIHTKLVLEEADREGRVLHPGVKELLDFGDMQVQERQSFTLKLSSPTFERDRTAAADAADEQMAVSYDFIWQLRSSTGRLMTPQAEGPPYLTITPVHGVATQDGETVITIEYTPTDAHKLDGASLRMLIPSGPDDASYTLGLAGRAYRPMLDFSTQNYDFGSCFVKRTAASAGEPSQGKTPMERLDLTVTNRGMTDCWLSTTFQRTSYLDVQLPASMVEAGSSVVVPVIFTPKDYVDYRECIEFVVNDCTKYYVNLRGQGCPLQLEAASLAMQNVDFGAAVGNTGVTRSLRVVNRSVRPVEFSLQDADGKLAEKCISWSPTQPVKLRPKEQTSFELRYKPSFPMPVFKLPLVASCNFGIDMHICHVTGSCHAAEVRLSEHSLLFGDVVFDATSTKRVHLHNFGDLGVKFRFDTPPKLQNTFSVEPAEGYAAPRDDVLLQVKFHPQRTGGSDSQPKRLRCLLEPPYQQEPIELIVQGNGIEQPDGSTLQLQFAAEVRERKTQEISFPPTGKNTSSEPWKVRPVISTEVPAGETFFSCPGEITVPAGGQASIPVTYRPLTMTRTGDVADDDASPTKGKKKDPTPEKLVAIRSIVVGFSLRLQMGAHLFGHWKDCGVSNPPGQDKKLTAEVQCKTPHVQSVPLTNWLQQNQRFHVEITLVQPPEATEEIKLNGIGTFDVPSGQAKDYKFNVYAYREGAAVVRVVFTNPKTEEFVGYEISFKFVAPNSIDTLRFSTVCRQVATRSISVMNPLSSIAKFKCQATHQDLRFSQTEFSVAPNSEATVDVLFRPVIVGTGEAKLSLSSPELGDFPYTVEYTAKPAGLDKTIVFKAPLGSMDSIQPFRFWHYAQKATTFTASIEAAPGQKSVSSDFAPEIKEVKVEAAGPDGHEVSVNVRFQPSELGEIRGLLVLNSSDGGEYKALLMGYAQPPQPQGPVDVPKGKPTNVEFQNPFMEPVEFSLQVDNPSFQLTQRAVKLDPKKTVPIPVSFTGDKAQGGRLLVSAGRVSTPWVIFLQGVP</sequence>
<dbReference type="PANTHER" id="PTHR23053:SF0">
    <property type="entry name" value="HYDROCEPHALUS-INDUCING PROTEIN HOMOLOG"/>
    <property type="match status" value="1"/>
</dbReference>
<dbReference type="PANTHER" id="PTHR23053">
    <property type="entry name" value="DLEC1 DELETED IN LUNG AND ESOPHAGEAL CANCER 1"/>
    <property type="match status" value="1"/>
</dbReference>
<evidence type="ECO:0000313" key="3">
    <source>
        <dbReference type="Proteomes" id="UP000649617"/>
    </source>
</evidence>
<keyword evidence="3" id="KW-1185">Reference proteome</keyword>
<organism evidence="2 3">
    <name type="scientific">Symbiodinium pilosum</name>
    <name type="common">Dinoflagellate</name>
    <dbReference type="NCBI Taxonomy" id="2952"/>
    <lineage>
        <taxon>Eukaryota</taxon>
        <taxon>Sar</taxon>
        <taxon>Alveolata</taxon>
        <taxon>Dinophyceae</taxon>
        <taxon>Suessiales</taxon>
        <taxon>Symbiodiniaceae</taxon>
        <taxon>Symbiodinium</taxon>
    </lineage>
</organism>
<reference evidence="2" key="1">
    <citation type="submission" date="2021-02" db="EMBL/GenBank/DDBJ databases">
        <authorList>
            <person name="Dougan E. K."/>
            <person name="Rhodes N."/>
            <person name="Thang M."/>
            <person name="Chan C."/>
        </authorList>
    </citation>
    <scope>NUCLEOTIDE SEQUENCE</scope>
</reference>
<dbReference type="InterPro" id="IPR013783">
    <property type="entry name" value="Ig-like_fold"/>
</dbReference>
<dbReference type="EMBL" id="CAJNIZ010047593">
    <property type="protein sequence ID" value="CAE7771395.1"/>
    <property type="molecule type" value="Genomic_DNA"/>
</dbReference>
<dbReference type="OrthoDB" id="442692at2759"/>
<feature type="region of interest" description="Disordered" evidence="1">
    <location>
        <begin position="966"/>
        <end position="986"/>
    </location>
</feature>
<gene>
    <name evidence="2" type="primary">Hydin</name>
    <name evidence="2" type="ORF">SPIL2461_LOCUS22735</name>
</gene>
<protein>
    <submittedName>
        <fullName evidence="2">Hydin protein</fullName>
    </submittedName>
</protein>
<dbReference type="GO" id="GO:1904158">
    <property type="term" value="P:axonemal central apparatus assembly"/>
    <property type="evidence" value="ECO:0007669"/>
    <property type="project" value="TreeGrafter"/>
</dbReference>
<dbReference type="Gene3D" id="2.60.40.10">
    <property type="entry name" value="Immunoglobulins"/>
    <property type="match status" value="6"/>
</dbReference>
<dbReference type="InterPro" id="IPR033305">
    <property type="entry name" value="Hydin-like"/>
</dbReference>
<evidence type="ECO:0000256" key="1">
    <source>
        <dbReference type="SAM" id="MobiDB-lite"/>
    </source>
</evidence>
<proteinExistence type="predicted"/>
<dbReference type="Proteomes" id="UP000649617">
    <property type="component" value="Unassembled WGS sequence"/>
</dbReference>
<evidence type="ECO:0000313" key="2">
    <source>
        <dbReference type="EMBL" id="CAE7771395.1"/>
    </source>
</evidence>
<dbReference type="GO" id="GO:0005930">
    <property type="term" value="C:axoneme"/>
    <property type="evidence" value="ECO:0007669"/>
    <property type="project" value="TreeGrafter"/>
</dbReference>
<comment type="caution">
    <text evidence="2">The sequence shown here is derived from an EMBL/GenBank/DDBJ whole genome shotgun (WGS) entry which is preliminary data.</text>
</comment>
<accession>A0A812Y9E3</accession>